<name>A0ABY7NQT8_9SPHN</name>
<dbReference type="EMBL" id="CP115174">
    <property type="protein sequence ID" value="WBO23914.1"/>
    <property type="molecule type" value="Genomic_DNA"/>
</dbReference>
<reference evidence="1 2" key="1">
    <citation type="submission" date="2022-12" db="EMBL/GenBank/DDBJ databases">
        <title>Sphingomonas abieness sp. nov., an endophytic bacterium isolated from Abies koreana.</title>
        <authorList>
            <person name="Jiang L."/>
            <person name="Lee J."/>
        </authorList>
    </citation>
    <scope>NUCLEOTIDE SEQUENCE [LARGE SCALE GENOMIC DNA]</scope>
    <source>
        <strain evidence="2">PAMB 00755</strain>
    </source>
</reference>
<evidence type="ECO:0000313" key="1">
    <source>
        <dbReference type="EMBL" id="WBO23914.1"/>
    </source>
</evidence>
<gene>
    <name evidence="1" type="ORF">PBT88_07340</name>
</gene>
<keyword evidence="2" id="KW-1185">Reference proteome</keyword>
<evidence type="ECO:0000313" key="2">
    <source>
        <dbReference type="Proteomes" id="UP001210865"/>
    </source>
</evidence>
<organism evidence="1 2">
    <name type="scientific">Sphingomonas abietis</name>
    <dbReference type="NCBI Taxonomy" id="3012344"/>
    <lineage>
        <taxon>Bacteria</taxon>
        <taxon>Pseudomonadati</taxon>
        <taxon>Pseudomonadota</taxon>
        <taxon>Alphaproteobacteria</taxon>
        <taxon>Sphingomonadales</taxon>
        <taxon>Sphingomonadaceae</taxon>
        <taxon>Sphingomonas</taxon>
    </lineage>
</organism>
<sequence length="107" mass="11921">MEFNLIPDIREYLAEVEKPSRHATRMRIGLSAAGAALGLGVFLLPAPRQTYGDIATTKALKCIYTEADNTWRPGAQGLAAFCEKRSYSETLRIQEADEARGRYARSR</sequence>
<dbReference type="Proteomes" id="UP001210865">
    <property type="component" value="Chromosome"/>
</dbReference>
<protein>
    <submittedName>
        <fullName evidence="1">Uncharacterized protein</fullName>
    </submittedName>
</protein>
<accession>A0ABY7NQT8</accession>
<dbReference type="RefSeq" id="WP_270078543.1">
    <property type="nucleotide sequence ID" value="NZ_CP115174.1"/>
</dbReference>
<proteinExistence type="predicted"/>